<dbReference type="RefSeq" id="WP_189677500.1">
    <property type="nucleotide sequence ID" value="NZ_BNAQ01000007.1"/>
</dbReference>
<dbReference type="InterPro" id="IPR036291">
    <property type="entry name" value="NAD(P)-bd_dom_sf"/>
</dbReference>
<evidence type="ECO:0000313" key="3">
    <source>
        <dbReference type="Proteomes" id="UP000652430"/>
    </source>
</evidence>
<comment type="caution">
    <text evidence="2">The sequence shown here is derived from an EMBL/GenBank/DDBJ whole genome shotgun (WGS) entry which is preliminary data.</text>
</comment>
<sequence>MKVLIIGAAGKTGSVMVERALAAGHIVTAFVRDAASYSLPENVRVVAGDATDQVSVDRAMAGQDAVIDSIGGKTPYLKTALERSVAGAVVASMKAHGTKRIIVISAFGVGDSADQVSWFVEHVIVPTWLRGSTEDKSATEAVVRASGIAFVIVRPAMLNDRAATGIVKVFLGHDTAHTITRADVAQFCVDQLTSDEHVGGAVTIANS</sequence>
<dbReference type="Proteomes" id="UP000652430">
    <property type="component" value="Unassembled WGS sequence"/>
</dbReference>
<dbReference type="SUPFAM" id="SSF51735">
    <property type="entry name" value="NAD(P)-binding Rossmann-fold domains"/>
    <property type="match status" value="1"/>
</dbReference>
<reference evidence="3" key="1">
    <citation type="journal article" date="2019" name="Int. J. Syst. Evol. Microbiol.">
        <title>The Global Catalogue of Microorganisms (GCM) 10K type strain sequencing project: providing services to taxonomists for standard genome sequencing and annotation.</title>
        <authorList>
            <consortium name="The Broad Institute Genomics Platform"/>
            <consortium name="The Broad Institute Genome Sequencing Center for Infectious Disease"/>
            <person name="Wu L."/>
            <person name="Ma J."/>
        </authorList>
    </citation>
    <scope>NUCLEOTIDE SEQUENCE [LARGE SCALE GENOMIC DNA]</scope>
    <source>
        <strain evidence="3">CGMCC 1.8957</strain>
    </source>
</reference>
<protein>
    <submittedName>
        <fullName evidence="2">NAD-dependent dehydratase</fullName>
    </submittedName>
</protein>
<evidence type="ECO:0000259" key="1">
    <source>
        <dbReference type="Pfam" id="PF13460"/>
    </source>
</evidence>
<accession>A0ABQ3LUU5</accession>
<name>A0ABQ3LUU5_9SPHN</name>
<keyword evidence="3" id="KW-1185">Reference proteome</keyword>
<dbReference type="EMBL" id="BNAQ01000007">
    <property type="protein sequence ID" value="GHH24694.1"/>
    <property type="molecule type" value="Genomic_DNA"/>
</dbReference>
<dbReference type="InterPro" id="IPR016040">
    <property type="entry name" value="NAD(P)-bd_dom"/>
</dbReference>
<organism evidence="2 3">
    <name type="scientific">Sphingomonas glacialis</name>
    <dbReference type="NCBI Taxonomy" id="658225"/>
    <lineage>
        <taxon>Bacteria</taxon>
        <taxon>Pseudomonadati</taxon>
        <taxon>Pseudomonadota</taxon>
        <taxon>Alphaproteobacteria</taxon>
        <taxon>Sphingomonadales</taxon>
        <taxon>Sphingomonadaceae</taxon>
        <taxon>Sphingomonas</taxon>
    </lineage>
</organism>
<dbReference type="PANTHER" id="PTHR43355">
    <property type="entry name" value="FLAVIN REDUCTASE (NADPH)"/>
    <property type="match status" value="1"/>
</dbReference>
<dbReference type="PANTHER" id="PTHR43355:SF2">
    <property type="entry name" value="FLAVIN REDUCTASE (NADPH)"/>
    <property type="match status" value="1"/>
</dbReference>
<dbReference type="Pfam" id="PF13460">
    <property type="entry name" value="NAD_binding_10"/>
    <property type="match status" value="1"/>
</dbReference>
<evidence type="ECO:0000313" key="2">
    <source>
        <dbReference type="EMBL" id="GHH24694.1"/>
    </source>
</evidence>
<dbReference type="Gene3D" id="3.40.50.720">
    <property type="entry name" value="NAD(P)-binding Rossmann-like Domain"/>
    <property type="match status" value="1"/>
</dbReference>
<feature type="domain" description="NAD(P)-binding" evidence="1">
    <location>
        <begin position="7"/>
        <end position="194"/>
    </location>
</feature>
<gene>
    <name evidence="2" type="ORF">GCM10008023_37060</name>
</gene>
<proteinExistence type="predicted"/>
<dbReference type="InterPro" id="IPR051606">
    <property type="entry name" value="Polyketide_Oxido-like"/>
</dbReference>